<name>A0A934U6T9_9NOCA</name>
<dbReference type="RefSeq" id="WP_199708615.1">
    <property type="nucleotide sequence ID" value="NZ_JAEMNV010000017.1"/>
</dbReference>
<organism evidence="1 2">
    <name type="scientific">Antrihabitans stalagmiti</name>
    <dbReference type="NCBI Taxonomy" id="2799499"/>
    <lineage>
        <taxon>Bacteria</taxon>
        <taxon>Bacillati</taxon>
        <taxon>Actinomycetota</taxon>
        <taxon>Actinomycetes</taxon>
        <taxon>Mycobacteriales</taxon>
        <taxon>Nocardiaceae</taxon>
        <taxon>Antrihabitans</taxon>
    </lineage>
</organism>
<dbReference type="Proteomes" id="UP000655868">
    <property type="component" value="Unassembled WGS sequence"/>
</dbReference>
<dbReference type="AlphaFoldDB" id="A0A934U6T9"/>
<sequence length="166" mass="18664">MSDLTERFREIARHVAIPHPWDPAEFLRSVAEYRGRPITLHDATPEALAGTGCGTGSGLWIGLQDEDLIFYSADTEWHADHIICHEVGHMLLGHGGDIEAAWELPLQSLLPSIPPEALRSVLRRSDYGTTRELEAESFADLVMVEATLPRRQPSLTRSTFFRARHR</sequence>
<evidence type="ECO:0000313" key="2">
    <source>
        <dbReference type="Proteomes" id="UP000655868"/>
    </source>
</evidence>
<gene>
    <name evidence="1" type="ORF">JGU71_28895</name>
</gene>
<proteinExistence type="predicted"/>
<reference evidence="1" key="1">
    <citation type="submission" date="2020-12" db="EMBL/GenBank/DDBJ databases">
        <title>Antrihabitans popcorni sp. nov. and Antrihabitans auranticaus sp. nov., isolated from a larva cave.</title>
        <authorList>
            <person name="Lee S.D."/>
            <person name="Kim I.S."/>
        </authorList>
    </citation>
    <scope>NUCLEOTIDE SEQUENCE</scope>
    <source>
        <strain evidence="1">YC3-6</strain>
    </source>
</reference>
<evidence type="ECO:0008006" key="3">
    <source>
        <dbReference type="Google" id="ProtNLM"/>
    </source>
</evidence>
<accession>A0A934U6T9</accession>
<evidence type="ECO:0000313" key="1">
    <source>
        <dbReference type="EMBL" id="MBJ8342915.1"/>
    </source>
</evidence>
<keyword evidence="2" id="KW-1185">Reference proteome</keyword>
<protein>
    <recommendedName>
        <fullName evidence="3">IrrE N-terminal-like domain-containing protein</fullName>
    </recommendedName>
</protein>
<dbReference type="EMBL" id="JAEMNV010000017">
    <property type="protein sequence ID" value="MBJ8342915.1"/>
    <property type="molecule type" value="Genomic_DNA"/>
</dbReference>
<comment type="caution">
    <text evidence="1">The sequence shown here is derived from an EMBL/GenBank/DDBJ whole genome shotgun (WGS) entry which is preliminary data.</text>
</comment>